<keyword evidence="3" id="KW-1185">Reference proteome</keyword>
<dbReference type="OrthoDB" id="7226353at2"/>
<dbReference type="KEGG" id="acek:FLP30_00835"/>
<dbReference type="AlphaFoldDB" id="A0A5C1YKP8"/>
<feature type="region of interest" description="Disordered" evidence="1">
    <location>
        <begin position="167"/>
        <end position="200"/>
    </location>
</feature>
<dbReference type="EMBL" id="CP043506">
    <property type="protein sequence ID" value="QEO16481.1"/>
    <property type="molecule type" value="Genomic_DNA"/>
</dbReference>
<proteinExistence type="predicted"/>
<dbReference type="RefSeq" id="WP_149277922.1">
    <property type="nucleotide sequence ID" value="NZ_CP043506.1"/>
</dbReference>
<gene>
    <name evidence="2" type="ORF">FLP30_00835</name>
</gene>
<feature type="compositionally biased region" description="Polar residues" evidence="1">
    <location>
        <begin position="175"/>
        <end position="185"/>
    </location>
</feature>
<sequence>MKRRMPTRQNIGTLCAVLGMVLSCPVTGWAQTPARAMVCMSVAGQAAHTLLVVPSGTVFALPAPRHGRHAPAVAGQALVTTETVTLTTDQPCMEADASSVLSHTRNWLVVPVKPVQGSIFHAVGRVSGNGLDTALRDEDDDFRAQMRAGKLSASPRGVLDDVIALQETDADLPQSDDTATGNTSQIERELTSDLPHASRP</sequence>
<evidence type="ECO:0000313" key="3">
    <source>
        <dbReference type="Proteomes" id="UP000324536"/>
    </source>
</evidence>
<evidence type="ECO:0000313" key="2">
    <source>
        <dbReference type="EMBL" id="QEO16481.1"/>
    </source>
</evidence>
<dbReference type="Proteomes" id="UP000324536">
    <property type="component" value="Chromosome"/>
</dbReference>
<accession>A0A5C1YKP8</accession>
<evidence type="ECO:0000256" key="1">
    <source>
        <dbReference type="SAM" id="MobiDB-lite"/>
    </source>
</evidence>
<protein>
    <submittedName>
        <fullName evidence="2">Uncharacterized protein</fullName>
    </submittedName>
</protein>
<name>A0A5C1YKP8_9PROT</name>
<reference evidence="2 3" key="1">
    <citation type="submission" date="2019-09" db="EMBL/GenBank/DDBJ databases">
        <title>Genome sequencing of strain KACC 21233.</title>
        <authorList>
            <person name="Heo J."/>
            <person name="Kim S.-J."/>
            <person name="Kim J.-S."/>
            <person name="Hong S.-B."/>
            <person name="Kwon S.-W."/>
        </authorList>
    </citation>
    <scope>NUCLEOTIDE SEQUENCE [LARGE SCALE GENOMIC DNA]</scope>
    <source>
        <strain evidence="2 3">KACC 21233</strain>
    </source>
</reference>
<organism evidence="2 3">
    <name type="scientific">Acetobacter vaccinii</name>
    <dbReference type="NCBI Taxonomy" id="2592655"/>
    <lineage>
        <taxon>Bacteria</taxon>
        <taxon>Pseudomonadati</taxon>
        <taxon>Pseudomonadota</taxon>
        <taxon>Alphaproteobacteria</taxon>
        <taxon>Acetobacterales</taxon>
        <taxon>Acetobacteraceae</taxon>
        <taxon>Acetobacter</taxon>
    </lineage>
</organism>
<dbReference type="PROSITE" id="PS51257">
    <property type="entry name" value="PROKAR_LIPOPROTEIN"/>
    <property type="match status" value="1"/>
</dbReference>